<dbReference type="Pfam" id="PF02518">
    <property type="entry name" value="HATPase_c"/>
    <property type="match status" value="1"/>
</dbReference>
<dbReference type="GO" id="GO:0000155">
    <property type="term" value="F:phosphorelay sensor kinase activity"/>
    <property type="evidence" value="ECO:0007669"/>
    <property type="project" value="InterPro"/>
</dbReference>
<dbReference type="PRINTS" id="PR00344">
    <property type="entry name" value="BCTRLSENSOR"/>
</dbReference>
<gene>
    <name evidence="14" type="ORF">EXD82_09400</name>
</gene>
<dbReference type="Gene3D" id="3.30.565.10">
    <property type="entry name" value="Histidine kinase-like ATPase, C-terminal domain"/>
    <property type="match status" value="1"/>
</dbReference>
<dbReference type="SMART" id="SM00387">
    <property type="entry name" value="HATPase_c"/>
    <property type="match status" value="1"/>
</dbReference>
<keyword evidence="9 12" id="KW-1133">Transmembrane helix</keyword>
<evidence type="ECO:0000256" key="4">
    <source>
        <dbReference type="ARBA" id="ARBA00022475"/>
    </source>
</evidence>
<dbReference type="Proteomes" id="UP000317863">
    <property type="component" value="Unassembled WGS sequence"/>
</dbReference>
<dbReference type="PANTHER" id="PTHR45453">
    <property type="entry name" value="PHOSPHATE REGULON SENSOR PROTEIN PHOR"/>
    <property type="match status" value="1"/>
</dbReference>
<dbReference type="InterPro" id="IPR036890">
    <property type="entry name" value="HATPase_C_sf"/>
</dbReference>
<evidence type="ECO:0000256" key="1">
    <source>
        <dbReference type="ARBA" id="ARBA00000085"/>
    </source>
</evidence>
<organism evidence="14 15">
    <name type="scientific">Peptacetobacter hominis</name>
    <dbReference type="NCBI Taxonomy" id="2743610"/>
    <lineage>
        <taxon>Bacteria</taxon>
        <taxon>Bacillati</taxon>
        <taxon>Bacillota</taxon>
        <taxon>Clostridia</taxon>
        <taxon>Peptostreptococcales</taxon>
        <taxon>Peptostreptococcaceae</taxon>
        <taxon>Peptacetobacter</taxon>
    </lineage>
</organism>
<dbReference type="SUPFAM" id="SSF47384">
    <property type="entry name" value="Homodimeric domain of signal transducing histidine kinase"/>
    <property type="match status" value="1"/>
</dbReference>
<evidence type="ECO:0000256" key="2">
    <source>
        <dbReference type="ARBA" id="ARBA00004651"/>
    </source>
</evidence>
<feature type="transmembrane region" description="Helical" evidence="12">
    <location>
        <begin position="122"/>
        <end position="145"/>
    </location>
</feature>
<dbReference type="GO" id="GO:0005886">
    <property type="term" value="C:plasma membrane"/>
    <property type="evidence" value="ECO:0007669"/>
    <property type="project" value="UniProtKB-SubCell"/>
</dbReference>
<feature type="domain" description="Histidine kinase" evidence="13">
    <location>
        <begin position="225"/>
        <end position="441"/>
    </location>
</feature>
<dbReference type="SMART" id="SM00388">
    <property type="entry name" value="HisKA"/>
    <property type="match status" value="1"/>
</dbReference>
<dbReference type="GO" id="GO:0016036">
    <property type="term" value="P:cellular response to phosphate starvation"/>
    <property type="evidence" value="ECO:0007669"/>
    <property type="project" value="TreeGrafter"/>
</dbReference>
<keyword evidence="7 12" id="KW-0812">Transmembrane</keyword>
<evidence type="ECO:0000256" key="7">
    <source>
        <dbReference type="ARBA" id="ARBA00022692"/>
    </source>
</evidence>
<accession>A0A544QT85</accession>
<evidence type="ECO:0000313" key="14">
    <source>
        <dbReference type="EMBL" id="TQQ83900.1"/>
    </source>
</evidence>
<keyword evidence="5" id="KW-0597">Phosphoprotein</keyword>
<keyword evidence="11 12" id="KW-0472">Membrane</keyword>
<keyword evidence="8 14" id="KW-0418">Kinase</keyword>
<dbReference type="InterPro" id="IPR003661">
    <property type="entry name" value="HisK_dim/P_dom"/>
</dbReference>
<comment type="subcellular location">
    <subcellularLocation>
        <location evidence="2">Cell membrane</location>
        <topology evidence="2">Multi-pass membrane protein</topology>
    </subcellularLocation>
</comment>
<feature type="transmembrane region" description="Helical" evidence="12">
    <location>
        <begin position="26"/>
        <end position="44"/>
    </location>
</feature>
<dbReference type="CDD" id="cd00082">
    <property type="entry name" value="HisKA"/>
    <property type="match status" value="1"/>
</dbReference>
<dbReference type="InterPro" id="IPR005467">
    <property type="entry name" value="His_kinase_dom"/>
</dbReference>
<dbReference type="EC" id="2.7.13.3" evidence="3"/>
<comment type="caution">
    <text evidence="14">The sequence shown here is derived from an EMBL/GenBank/DDBJ whole genome shotgun (WGS) entry which is preliminary data.</text>
</comment>
<keyword evidence="4" id="KW-1003">Cell membrane</keyword>
<dbReference type="InterPro" id="IPR036097">
    <property type="entry name" value="HisK_dim/P_sf"/>
</dbReference>
<comment type="catalytic activity">
    <reaction evidence="1">
        <text>ATP + protein L-histidine = ADP + protein N-phospho-L-histidine.</text>
        <dbReference type="EC" id="2.7.13.3"/>
    </reaction>
</comment>
<dbReference type="InterPro" id="IPR003594">
    <property type="entry name" value="HATPase_dom"/>
</dbReference>
<name>A0A544QT85_9FIRM</name>
<evidence type="ECO:0000256" key="10">
    <source>
        <dbReference type="ARBA" id="ARBA00023012"/>
    </source>
</evidence>
<dbReference type="SUPFAM" id="SSF55874">
    <property type="entry name" value="ATPase domain of HSP90 chaperone/DNA topoisomerase II/histidine kinase"/>
    <property type="match status" value="1"/>
</dbReference>
<dbReference type="EMBL" id="SGJB01000020">
    <property type="protein sequence ID" value="TQQ83900.1"/>
    <property type="molecule type" value="Genomic_DNA"/>
</dbReference>
<keyword evidence="6" id="KW-0808">Transferase</keyword>
<evidence type="ECO:0000259" key="13">
    <source>
        <dbReference type="PROSITE" id="PS50109"/>
    </source>
</evidence>
<evidence type="ECO:0000256" key="9">
    <source>
        <dbReference type="ARBA" id="ARBA00022989"/>
    </source>
</evidence>
<dbReference type="Gene3D" id="1.10.287.130">
    <property type="match status" value="1"/>
</dbReference>
<dbReference type="InterPro" id="IPR004358">
    <property type="entry name" value="Sig_transdc_His_kin-like_C"/>
</dbReference>
<keyword evidence="15" id="KW-1185">Reference proteome</keyword>
<protein>
    <recommendedName>
        <fullName evidence="3">histidine kinase</fullName>
        <ecNumber evidence="3">2.7.13.3</ecNumber>
    </recommendedName>
</protein>
<evidence type="ECO:0000256" key="12">
    <source>
        <dbReference type="SAM" id="Phobius"/>
    </source>
</evidence>
<evidence type="ECO:0000256" key="5">
    <source>
        <dbReference type="ARBA" id="ARBA00022553"/>
    </source>
</evidence>
<dbReference type="InterPro" id="IPR050351">
    <property type="entry name" value="BphY/WalK/GraS-like"/>
</dbReference>
<keyword evidence="10" id="KW-0902">Two-component regulatory system</keyword>
<dbReference type="Pfam" id="PF00512">
    <property type="entry name" value="HisKA"/>
    <property type="match status" value="1"/>
</dbReference>
<evidence type="ECO:0000256" key="6">
    <source>
        <dbReference type="ARBA" id="ARBA00022679"/>
    </source>
</evidence>
<evidence type="ECO:0000256" key="11">
    <source>
        <dbReference type="ARBA" id="ARBA00023136"/>
    </source>
</evidence>
<dbReference type="PANTHER" id="PTHR45453:SF2">
    <property type="entry name" value="HISTIDINE KINASE"/>
    <property type="match status" value="1"/>
</dbReference>
<evidence type="ECO:0000313" key="15">
    <source>
        <dbReference type="Proteomes" id="UP000317863"/>
    </source>
</evidence>
<dbReference type="OrthoDB" id="9773956at2"/>
<reference evidence="14 15" key="1">
    <citation type="submission" date="2019-02" db="EMBL/GenBank/DDBJ databases">
        <title>Peptostreptococcaceae bacterium ZHW00191 nov., a new bacterium isolated from the human gut.</title>
        <authorList>
            <person name="Zhou H.-W."/>
            <person name="Chen X.-J."/>
        </authorList>
    </citation>
    <scope>NUCLEOTIDE SEQUENCE [LARGE SCALE GENOMIC DNA]</scope>
    <source>
        <strain evidence="14 15">ZHW00191</strain>
    </source>
</reference>
<evidence type="ECO:0000256" key="8">
    <source>
        <dbReference type="ARBA" id="ARBA00022777"/>
    </source>
</evidence>
<dbReference type="GO" id="GO:0004721">
    <property type="term" value="F:phosphoprotein phosphatase activity"/>
    <property type="evidence" value="ECO:0007669"/>
    <property type="project" value="TreeGrafter"/>
</dbReference>
<proteinExistence type="predicted"/>
<dbReference type="PROSITE" id="PS50109">
    <property type="entry name" value="HIS_KIN"/>
    <property type="match status" value="1"/>
</dbReference>
<evidence type="ECO:0000256" key="3">
    <source>
        <dbReference type="ARBA" id="ARBA00012438"/>
    </source>
</evidence>
<dbReference type="AlphaFoldDB" id="A0A544QT85"/>
<sequence>MECEVYQNMMIRVFSEIMKDKFFRRYLVISFLISLVFFILYLVLNNYIMEKISTSYFDKQASSIAEIIDKMPDNKDIIIGCIMNPDDNYKSEGKKILSNYGYEGEYLKQYNIDNINSLYKKYMCILAIIILFFNVLVLFIIFMVMKYTIKNLEIFYKKIEKIFNFSDDINSINEYKSENMNLEEHYNEGIMCRINMISDKANRNMRIHMLKINQEKENIKALVTDISHQLKTPLSNLKLYNTILIDEELNETERKDFLYTERQVIDKLDSLISSLINISRLEAGMINIKTARAELNNCLCRAIASIKTSAAKRNIDIINQLDKKYILDIDVKWTEEVIFNILDNAVKYSGNDKKVIISANETVNYVILDINDEGLGINKTEMNKIFKRFYRSSDKRIQKENGCGVGLYLARKIMNIQNGNIIVSSNSMSGSKFSIYFQKKGE</sequence>